<reference evidence="3 4" key="1">
    <citation type="journal article" date="2015" name="Stand. Genomic Sci.">
        <title>Genomic Encyclopedia of Bacterial and Archaeal Type Strains, Phase III: the genomes of soil and plant-associated and newly described type strains.</title>
        <authorList>
            <person name="Whitman W.B."/>
            <person name="Woyke T."/>
            <person name="Klenk H.P."/>
            <person name="Zhou Y."/>
            <person name="Lilburn T.G."/>
            <person name="Beck B.J."/>
            <person name="De Vos P."/>
            <person name="Vandamme P."/>
            <person name="Eisen J.A."/>
            <person name="Garrity G."/>
            <person name="Hugenholtz P."/>
            <person name="Kyrpides N.C."/>
        </authorList>
    </citation>
    <scope>NUCLEOTIDE SEQUENCE [LARGE SCALE GENOMIC DNA]</scope>
    <source>
        <strain evidence="3 4">VKM Ac-2572</strain>
    </source>
</reference>
<gene>
    <name evidence="3" type="ORF">EV652_1231</name>
</gene>
<evidence type="ECO:0000313" key="3">
    <source>
        <dbReference type="EMBL" id="TCO14797.1"/>
    </source>
</evidence>
<dbReference type="SUPFAM" id="SSF53328">
    <property type="entry name" value="Formyltransferase"/>
    <property type="match status" value="1"/>
</dbReference>
<evidence type="ECO:0000313" key="4">
    <source>
        <dbReference type="Proteomes" id="UP000294508"/>
    </source>
</evidence>
<dbReference type="Proteomes" id="UP000294508">
    <property type="component" value="Unassembled WGS sequence"/>
</dbReference>
<evidence type="ECO:0000259" key="2">
    <source>
        <dbReference type="Pfam" id="PF02911"/>
    </source>
</evidence>
<comment type="caution">
    <text evidence="3">The sequence shown here is derived from an EMBL/GenBank/DDBJ whole genome shotgun (WGS) entry which is preliminary data.</text>
</comment>
<dbReference type="Gene3D" id="3.40.50.12230">
    <property type="match status" value="1"/>
</dbReference>
<dbReference type="InterPro" id="IPR002376">
    <property type="entry name" value="Formyl_transf_N"/>
</dbReference>
<protein>
    <submittedName>
        <fullName evidence="3">Methionyl-tRNA formyltransferase</fullName>
    </submittedName>
</protein>
<dbReference type="EMBL" id="SLWN01000023">
    <property type="protein sequence ID" value="TCO14797.1"/>
    <property type="molecule type" value="Genomic_DNA"/>
</dbReference>
<feature type="domain" description="Formyl transferase C-terminal" evidence="2">
    <location>
        <begin position="155"/>
        <end position="232"/>
    </location>
</feature>
<keyword evidence="4" id="KW-1185">Reference proteome</keyword>
<keyword evidence="3" id="KW-0808">Transferase</keyword>
<dbReference type="Pfam" id="PF02911">
    <property type="entry name" value="Formyl_trans_C"/>
    <property type="match status" value="1"/>
</dbReference>
<dbReference type="OrthoDB" id="9802815at2"/>
<organism evidence="3 4">
    <name type="scientific">Kribbella steppae</name>
    <dbReference type="NCBI Taxonomy" id="2512223"/>
    <lineage>
        <taxon>Bacteria</taxon>
        <taxon>Bacillati</taxon>
        <taxon>Actinomycetota</taxon>
        <taxon>Actinomycetes</taxon>
        <taxon>Propionibacteriales</taxon>
        <taxon>Kribbellaceae</taxon>
        <taxon>Kribbella</taxon>
    </lineage>
</organism>
<dbReference type="AlphaFoldDB" id="A0A4R2GVC6"/>
<dbReference type="PANTHER" id="PTHR11138:SF5">
    <property type="entry name" value="METHIONYL-TRNA FORMYLTRANSFERASE, MITOCHONDRIAL"/>
    <property type="match status" value="1"/>
</dbReference>
<dbReference type="InterPro" id="IPR036477">
    <property type="entry name" value="Formyl_transf_N_sf"/>
</dbReference>
<evidence type="ECO:0000259" key="1">
    <source>
        <dbReference type="Pfam" id="PF00551"/>
    </source>
</evidence>
<feature type="domain" description="Formyl transferase N-terminal" evidence="1">
    <location>
        <begin position="24"/>
        <end position="104"/>
    </location>
</feature>
<accession>A0A4R2GVC6</accession>
<dbReference type="PANTHER" id="PTHR11138">
    <property type="entry name" value="METHIONYL-TRNA FORMYLTRANSFERASE"/>
    <property type="match status" value="1"/>
</dbReference>
<sequence>MVLDLPERTTALITSKLRTVAAPVIETLRPDVIISAAFPRLIPAEILEMPKYGAINCHPSPLPAGRGPTPQRLIYEGDERVGASVHRTAAEFDTGALLAQRIAPLPDDLNGTGIMHTWRALLTECLDEAVPRLLAGDPGEAQDPAEATEAPFFTEAEYVLDLTEPSSVVRRKAAALNVTSPGARVQLGGTTYVISRTDVVPTETTAAPGSVLEEHEDGWTVQTGDLPLRLTRHSP</sequence>
<dbReference type="GO" id="GO:0004479">
    <property type="term" value="F:methionyl-tRNA formyltransferase activity"/>
    <property type="evidence" value="ECO:0007669"/>
    <property type="project" value="TreeGrafter"/>
</dbReference>
<dbReference type="Pfam" id="PF00551">
    <property type="entry name" value="Formyl_trans_N"/>
    <property type="match status" value="1"/>
</dbReference>
<dbReference type="InterPro" id="IPR011034">
    <property type="entry name" value="Formyl_transferase-like_C_sf"/>
</dbReference>
<proteinExistence type="predicted"/>
<dbReference type="RefSeq" id="WP_132216080.1">
    <property type="nucleotide sequence ID" value="NZ_SLWN01000023.1"/>
</dbReference>
<name>A0A4R2GVC6_9ACTN</name>
<dbReference type="InterPro" id="IPR005793">
    <property type="entry name" value="Formyl_trans_C"/>
</dbReference>
<dbReference type="SUPFAM" id="SSF50486">
    <property type="entry name" value="FMT C-terminal domain-like"/>
    <property type="match status" value="1"/>
</dbReference>